<feature type="compositionally biased region" description="Basic and acidic residues" evidence="1">
    <location>
        <begin position="260"/>
        <end position="296"/>
    </location>
</feature>
<keyword evidence="3" id="KW-1185">Reference proteome</keyword>
<dbReference type="Proteomes" id="UP001603013">
    <property type="component" value="Unassembled WGS sequence"/>
</dbReference>
<feature type="compositionally biased region" description="Basic residues" evidence="1">
    <location>
        <begin position="227"/>
        <end position="241"/>
    </location>
</feature>
<reference evidence="2 3" key="1">
    <citation type="submission" date="2024-10" db="EMBL/GenBank/DDBJ databases">
        <title>The Natural Products Discovery Center: Release of the First 8490 Sequenced Strains for Exploring Actinobacteria Biosynthetic Diversity.</title>
        <authorList>
            <person name="Kalkreuter E."/>
            <person name="Kautsar S.A."/>
            <person name="Yang D."/>
            <person name="Bader C.D."/>
            <person name="Teijaro C.N."/>
            <person name="Fluegel L."/>
            <person name="Davis C.M."/>
            <person name="Simpson J.R."/>
            <person name="Lauterbach L."/>
            <person name="Steele A.D."/>
            <person name="Gui C."/>
            <person name="Meng S."/>
            <person name="Li G."/>
            <person name="Viehrig K."/>
            <person name="Ye F."/>
            <person name="Su P."/>
            <person name="Kiefer A.F."/>
            <person name="Nichols A."/>
            <person name="Cepeda A.J."/>
            <person name="Yan W."/>
            <person name="Fan B."/>
            <person name="Jiang Y."/>
            <person name="Adhikari A."/>
            <person name="Zheng C.-J."/>
            <person name="Schuster L."/>
            <person name="Cowan T.M."/>
            <person name="Smanski M.J."/>
            <person name="Chevrette M.G."/>
            <person name="De Carvalho L.P.S."/>
            <person name="Shen B."/>
        </authorList>
    </citation>
    <scope>NUCLEOTIDE SEQUENCE [LARGE SCALE GENOMIC DNA]</scope>
    <source>
        <strain evidence="2 3">NPDC015755</strain>
    </source>
</reference>
<feature type="compositionally biased region" description="Basic and acidic residues" evidence="1">
    <location>
        <begin position="172"/>
        <end position="212"/>
    </location>
</feature>
<feature type="region of interest" description="Disordered" evidence="1">
    <location>
        <begin position="87"/>
        <end position="110"/>
    </location>
</feature>
<proteinExistence type="predicted"/>
<sequence length="304" mass="34255">MDRERGAGRRGRVVDWFETNSDLPHLFAWISELVHVHGYAPEDLVVIARAELDRRETAAFTAGWAEAVSEELPRIRREYERRVADAYAQGQRDARGVRRPHRRAGEGEDGARVIPLPFARLLEPPAAVIQAEERLRRERAQFDERGRHPEPEPEPAPDQVAEPDPASDEDPDEHRDHGRHAQLEHATALRDDDEPPRPRTEEPEGEAERPPEPEADVLPTAQEPRTRRTTHSVRKVVRGKGGRPVVPPLGQVPGQAGAATDRRTSEPGEPETRGRRGRRLSERARALEEELVDRAQEPPPEPAP</sequence>
<feature type="region of interest" description="Disordered" evidence="1">
    <location>
        <begin position="142"/>
        <end position="304"/>
    </location>
</feature>
<dbReference type="RefSeq" id="WP_391934144.1">
    <property type="nucleotide sequence ID" value="NZ_JBIBSM010000005.1"/>
</dbReference>
<feature type="compositionally biased region" description="Low complexity" evidence="1">
    <location>
        <begin position="248"/>
        <end position="259"/>
    </location>
</feature>
<gene>
    <name evidence="2" type="ORF">ACF05T_11640</name>
</gene>
<dbReference type="EMBL" id="JBIBSM010000005">
    <property type="protein sequence ID" value="MFF8276745.1"/>
    <property type="molecule type" value="Genomic_DNA"/>
</dbReference>
<evidence type="ECO:0000313" key="2">
    <source>
        <dbReference type="EMBL" id="MFF8276745.1"/>
    </source>
</evidence>
<accession>A0ABW6YAS9</accession>
<name>A0ABW6YAS9_9ACTN</name>
<evidence type="ECO:0000313" key="3">
    <source>
        <dbReference type="Proteomes" id="UP001603013"/>
    </source>
</evidence>
<comment type="caution">
    <text evidence="2">The sequence shown here is derived from an EMBL/GenBank/DDBJ whole genome shotgun (WGS) entry which is preliminary data.</text>
</comment>
<organism evidence="2 3">
    <name type="scientific">Streptomyces lateritius</name>
    <dbReference type="NCBI Taxonomy" id="67313"/>
    <lineage>
        <taxon>Bacteria</taxon>
        <taxon>Bacillati</taxon>
        <taxon>Actinomycetota</taxon>
        <taxon>Actinomycetes</taxon>
        <taxon>Kitasatosporales</taxon>
        <taxon>Streptomycetaceae</taxon>
        <taxon>Streptomyces</taxon>
    </lineage>
</organism>
<evidence type="ECO:0000256" key="1">
    <source>
        <dbReference type="SAM" id="MobiDB-lite"/>
    </source>
</evidence>
<protein>
    <submittedName>
        <fullName evidence="2">Uncharacterized protein</fullName>
    </submittedName>
</protein>
<feature type="compositionally biased region" description="Basic and acidic residues" evidence="1">
    <location>
        <begin position="142"/>
        <end position="151"/>
    </location>
</feature>